<keyword evidence="4" id="KW-0788">Thiol protease</keyword>
<dbReference type="Proteomes" id="UP000746595">
    <property type="component" value="Unassembled WGS sequence"/>
</dbReference>
<proteinExistence type="inferred from homology"/>
<keyword evidence="3" id="KW-0378">Hydrolase</keyword>
<evidence type="ECO:0000256" key="3">
    <source>
        <dbReference type="ARBA" id="ARBA00022801"/>
    </source>
</evidence>
<keyword evidence="2" id="KW-0645">Protease</keyword>
<organism evidence="7 8">
    <name type="scientific">Paeniglutamicibacter terrestris</name>
    <dbReference type="NCBI Taxonomy" id="2723403"/>
    <lineage>
        <taxon>Bacteria</taxon>
        <taxon>Bacillati</taxon>
        <taxon>Actinomycetota</taxon>
        <taxon>Actinomycetes</taxon>
        <taxon>Micrococcales</taxon>
        <taxon>Micrococcaceae</taxon>
        <taxon>Paeniglutamicibacter</taxon>
    </lineage>
</organism>
<dbReference type="InterPro" id="IPR000064">
    <property type="entry name" value="NLP_P60_dom"/>
</dbReference>
<dbReference type="RefSeq" id="WP_168152399.1">
    <property type="nucleotide sequence ID" value="NZ_JAAWVT010000006.1"/>
</dbReference>
<sequence>MTTRQALGRHRATAVRTNPLESISKAVASNAGSVGRQAAVIAAASGLVLTLGVPAAQGNVSREATAVPVEGLSAERVAVKAVSVSAKQSKDLTIERAAFTSKPAPAPVVIAVANEVTAQTSSSSNSTSPVTRSSSNATSSSNSTSNSTSNTSSRSTSSSDSDASAPVTRSNRESSSESSSAAEAPAAKSDSVNTANLSGIAATAVKYVGVPYVWGGGSTSGWDCSGFVAYVYAQNGINISRGTSAIRASGQFVRTSSPKPGDLVFQNGGGHVGIYLGGGKMIGAQNPTVDTIIHDVSRNPLYGYYTLKG</sequence>
<keyword evidence="8" id="KW-1185">Reference proteome</keyword>
<dbReference type="PANTHER" id="PTHR47053">
    <property type="entry name" value="MUREIN DD-ENDOPEPTIDASE MEPH-RELATED"/>
    <property type="match status" value="1"/>
</dbReference>
<accession>A0ABX1G7B5</accession>
<comment type="similarity">
    <text evidence="1">Belongs to the peptidase C40 family.</text>
</comment>
<feature type="compositionally biased region" description="Low complexity" evidence="5">
    <location>
        <begin position="176"/>
        <end position="191"/>
    </location>
</feature>
<evidence type="ECO:0000259" key="6">
    <source>
        <dbReference type="PROSITE" id="PS51935"/>
    </source>
</evidence>
<dbReference type="InterPro" id="IPR038765">
    <property type="entry name" value="Papain-like_cys_pep_sf"/>
</dbReference>
<dbReference type="PANTHER" id="PTHR47053:SF1">
    <property type="entry name" value="MUREIN DD-ENDOPEPTIDASE MEPH-RELATED"/>
    <property type="match status" value="1"/>
</dbReference>
<name>A0ABX1G7B5_9MICC</name>
<gene>
    <name evidence="7" type="ORF">HED64_12835</name>
</gene>
<comment type="caution">
    <text evidence="7">The sequence shown here is derived from an EMBL/GenBank/DDBJ whole genome shotgun (WGS) entry which is preliminary data.</text>
</comment>
<dbReference type="InterPro" id="IPR051202">
    <property type="entry name" value="Peptidase_C40"/>
</dbReference>
<dbReference type="SUPFAM" id="SSF54001">
    <property type="entry name" value="Cysteine proteinases"/>
    <property type="match status" value="1"/>
</dbReference>
<evidence type="ECO:0000256" key="4">
    <source>
        <dbReference type="ARBA" id="ARBA00022807"/>
    </source>
</evidence>
<evidence type="ECO:0000313" key="7">
    <source>
        <dbReference type="EMBL" id="NKG21586.1"/>
    </source>
</evidence>
<dbReference type="EMBL" id="JAAWVT010000006">
    <property type="protein sequence ID" value="NKG21586.1"/>
    <property type="molecule type" value="Genomic_DNA"/>
</dbReference>
<evidence type="ECO:0000256" key="2">
    <source>
        <dbReference type="ARBA" id="ARBA00022670"/>
    </source>
</evidence>
<evidence type="ECO:0000256" key="1">
    <source>
        <dbReference type="ARBA" id="ARBA00007074"/>
    </source>
</evidence>
<reference evidence="7 8" key="1">
    <citation type="submission" date="2020-04" db="EMBL/GenBank/DDBJ databases">
        <title>Paeniglutamicibacter sp. ANT13_2, a novel actinomycete isolated from sediment in Antarctica.</title>
        <authorList>
            <person name="Sakdapetsiri C."/>
            <person name="Pinyakong O."/>
        </authorList>
    </citation>
    <scope>NUCLEOTIDE SEQUENCE [LARGE SCALE GENOMIC DNA]</scope>
    <source>
        <strain evidence="7 8">ANT13_2</strain>
    </source>
</reference>
<evidence type="ECO:0000256" key="5">
    <source>
        <dbReference type="SAM" id="MobiDB-lite"/>
    </source>
</evidence>
<feature type="region of interest" description="Disordered" evidence="5">
    <location>
        <begin position="117"/>
        <end position="192"/>
    </location>
</feature>
<dbReference type="Pfam" id="PF00877">
    <property type="entry name" value="NLPC_P60"/>
    <property type="match status" value="1"/>
</dbReference>
<dbReference type="Gene3D" id="3.90.1720.10">
    <property type="entry name" value="endopeptidase domain like (from Nostoc punctiforme)"/>
    <property type="match status" value="1"/>
</dbReference>
<protein>
    <submittedName>
        <fullName evidence="7">C40 family peptidase</fullName>
    </submittedName>
</protein>
<dbReference type="PROSITE" id="PS51935">
    <property type="entry name" value="NLPC_P60"/>
    <property type="match status" value="1"/>
</dbReference>
<feature type="compositionally biased region" description="Low complexity" evidence="5">
    <location>
        <begin position="120"/>
        <end position="164"/>
    </location>
</feature>
<evidence type="ECO:0000313" key="8">
    <source>
        <dbReference type="Proteomes" id="UP000746595"/>
    </source>
</evidence>
<feature type="domain" description="NlpC/P60" evidence="6">
    <location>
        <begin position="194"/>
        <end position="309"/>
    </location>
</feature>